<dbReference type="AlphaFoldDB" id="A0A6G1KZY8"/>
<dbReference type="Proteomes" id="UP000799436">
    <property type="component" value="Unassembled WGS sequence"/>
</dbReference>
<dbReference type="EMBL" id="ML995875">
    <property type="protein sequence ID" value="KAF2766243.1"/>
    <property type="molecule type" value="Genomic_DNA"/>
</dbReference>
<feature type="domain" description="MJ1316 RNA cyclic group end recognition" evidence="1">
    <location>
        <begin position="44"/>
        <end position="96"/>
    </location>
</feature>
<evidence type="ECO:0000313" key="3">
    <source>
        <dbReference type="Proteomes" id="UP000799436"/>
    </source>
</evidence>
<reference evidence="2" key="1">
    <citation type="journal article" date="2020" name="Stud. Mycol.">
        <title>101 Dothideomycetes genomes: a test case for predicting lifestyles and emergence of pathogens.</title>
        <authorList>
            <person name="Haridas S."/>
            <person name="Albert R."/>
            <person name="Binder M."/>
            <person name="Bloem J."/>
            <person name="Labutti K."/>
            <person name="Salamov A."/>
            <person name="Andreopoulos B."/>
            <person name="Baker S."/>
            <person name="Barry K."/>
            <person name="Bills G."/>
            <person name="Bluhm B."/>
            <person name="Cannon C."/>
            <person name="Castanera R."/>
            <person name="Culley D."/>
            <person name="Daum C."/>
            <person name="Ezra D."/>
            <person name="Gonzalez J."/>
            <person name="Henrissat B."/>
            <person name="Kuo A."/>
            <person name="Liang C."/>
            <person name="Lipzen A."/>
            <person name="Lutzoni F."/>
            <person name="Magnuson J."/>
            <person name="Mondo S."/>
            <person name="Nolan M."/>
            <person name="Ohm R."/>
            <person name="Pangilinan J."/>
            <person name="Park H.-J."/>
            <person name="Ramirez L."/>
            <person name="Alfaro M."/>
            <person name="Sun H."/>
            <person name="Tritt A."/>
            <person name="Yoshinaga Y."/>
            <person name="Zwiers L.-H."/>
            <person name="Turgeon B."/>
            <person name="Goodwin S."/>
            <person name="Spatafora J."/>
            <person name="Crous P."/>
            <person name="Grigoriev I."/>
        </authorList>
    </citation>
    <scope>NUCLEOTIDE SEQUENCE</scope>
    <source>
        <strain evidence="2">CBS 116005</strain>
    </source>
</reference>
<organism evidence="2 3">
    <name type="scientific">Teratosphaeria nubilosa</name>
    <dbReference type="NCBI Taxonomy" id="161662"/>
    <lineage>
        <taxon>Eukaryota</taxon>
        <taxon>Fungi</taxon>
        <taxon>Dikarya</taxon>
        <taxon>Ascomycota</taxon>
        <taxon>Pezizomycotina</taxon>
        <taxon>Dothideomycetes</taxon>
        <taxon>Dothideomycetidae</taxon>
        <taxon>Mycosphaerellales</taxon>
        <taxon>Teratosphaeriaceae</taxon>
        <taxon>Teratosphaeria</taxon>
    </lineage>
</organism>
<evidence type="ECO:0000259" key="1">
    <source>
        <dbReference type="Pfam" id="PF04457"/>
    </source>
</evidence>
<accession>A0A6G1KZY8</accession>
<protein>
    <recommendedName>
        <fullName evidence="1">MJ1316 RNA cyclic group end recognition domain-containing protein</fullName>
    </recommendedName>
</protein>
<dbReference type="OrthoDB" id="10263155at2759"/>
<sequence length="103" mass="11981">MFVYGREPITIRPPNVPSERSQKAIISSRSRLSAGAQRHNGGVDYDVGYRDRFMEDLQWMSVEQWGDKPTEHEEFIPESRIFKIRRSSDGVVVWDRAARLDIT</sequence>
<proteinExistence type="predicted"/>
<evidence type="ECO:0000313" key="2">
    <source>
        <dbReference type="EMBL" id="KAF2766243.1"/>
    </source>
</evidence>
<name>A0A6G1KZY8_9PEZI</name>
<dbReference type="InterPro" id="IPR040459">
    <property type="entry name" value="MJ1316"/>
</dbReference>
<gene>
    <name evidence="2" type="ORF">EJ03DRAFT_338514</name>
</gene>
<keyword evidence="3" id="KW-1185">Reference proteome</keyword>
<dbReference type="Pfam" id="PF04457">
    <property type="entry name" value="MJ1316"/>
    <property type="match status" value="1"/>
</dbReference>